<keyword evidence="6" id="KW-0408">Iron</keyword>
<sequence>MSTTNKLTFINEKRGIEKEIVTNEDKPILILAEQENINLPYLCRTGDCNSCICKLISGSIIHTTQTTLQDQDIKEGYFLACTGFATSDCVIKTHQEKEFARYKKGI</sequence>
<dbReference type="InterPro" id="IPR010241">
    <property type="entry name" value="Fd_pln"/>
</dbReference>
<dbReference type="InterPro" id="IPR012675">
    <property type="entry name" value="Beta-grasp_dom_sf"/>
</dbReference>
<dbReference type="SUPFAM" id="SSF54292">
    <property type="entry name" value="2Fe-2S ferredoxin-like"/>
    <property type="match status" value="1"/>
</dbReference>
<dbReference type="Gene3D" id="3.10.20.30">
    <property type="match status" value="1"/>
</dbReference>
<comment type="similarity">
    <text evidence="1">Belongs to the 2Fe2S plant-type ferredoxin family.</text>
</comment>
<dbReference type="CDD" id="cd00207">
    <property type="entry name" value="fer2"/>
    <property type="match status" value="1"/>
</dbReference>
<proteinExistence type="inferred from homology"/>
<accession>A0ABU0U2S4</accession>
<evidence type="ECO:0000256" key="3">
    <source>
        <dbReference type="ARBA" id="ARBA00022714"/>
    </source>
</evidence>
<evidence type="ECO:0000256" key="4">
    <source>
        <dbReference type="ARBA" id="ARBA00022723"/>
    </source>
</evidence>
<evidence type="ECO:0000256" key="7">
    <source>
        <dbReference type="ARBA" id="ARBA00023014"/>
    </source>
</evidence>
<dbReference type="PANTHER" id="PTHR43112:SF3">
    <property type="entry name" value="FERREDOXIN-2, CHLOROPLASTIC"/>
    <property type="match status" value="1"/>
</dbReference>
<evidence type="ECO:0000256" key="8">
    <source>
        <dbReference type="ARBA" id="ARBA00034078"/>
    </source>
</evidence>
<evidence type="ECO:0000256" key="1">
    <source>
        <dbReference type="ARBA" id="ARBA00007874"/>
    </source>
</evidence>
<name>A0ABU0U2S4_9SPHI</name>
<evidence type="ECO:0000313" key="11">
    <source>
        <dbReference type="Proteomes" id="UP001244640"/>
    </source>
</evidence>
<protein>
    <submittedName>
        <fullName evidence="10">Ferredoxin</fullName>
    </submittedName>
</protein>
<dbReference type="RefSeq" id="WP_209578895.1">
    <property type="nucleotide sequence ID" value="NZ_JAUTBA010000001.1"/>
</dbReference>
<keyword evidence="5" id="KW-0249">Electron transport</keyword>
<keyword evidence="7" id="KW-0411">Iron-sulfur</keyword>
<dbReference type="InterPro" id="IPR036010">
    <property type="entry name" value="2Fe-2S_ferredoxin-like_sf"/>
</dbReference>
<organism evidence="10 11">
    <name type="scientific">Sphingobacterium zeae</name>
    <dbReference type="NCBI Taxonomy" id="1776859"/>
    <lineage>
        <taxon>Bacteria</taxon>
        <taxon>Pseudomonadati</taxon>
        <taxon>Bacteroidota</taxon>
        <taxon>Sphingobacteriia</taxon>
        <taxon>Sphingobacteriales</taxon>
        <taxon>Sphingobacteriaceae</taxon>
        <taxon>Sphingobacterium</taxon>
    </lineage>
</organism>
<keyword evidence="11" id="KW-1185">Reference proteome</keyword>
<dbReference type="PANTHER" id="PTHR43112">
    <property type="entry name" value="FERREDOXIN"/>
    <property type="match status" value="1"/>
</dbReference>
<keyword evidence="3" id="KW-0001">2Fe-2S</keyword>
<dbReference type="NCBIfam" id="TIGR02008">
    <property type="entry name" value="fdx_plant"/>
    <property type="match status" value="1"/>
</dbReference>
<dbReference type="PROSITE" id="PS51085">
    <property type="entry name" value="2FE2S_FER_2"/>
    <property type="match status" value="1"/>
</dbReference>
<evidence type="ECO:0000259" key="9">
    <source>
        <dbReference type="PROSITE" id="PS51085"/>
    </source>
</evidence>
<comment type="caution">
    <text evidence="10">The sequence shown here is derived from an EMBL/GenBank/DDBJ whole genome shotgun (WGS) entry which is preliminary data.</text>
</comment>
<evidence type="ECO:0000313" key="10">
    <source>
        <dbReference type="EMBL" id="MDQ1149265.1"/>
    </source>
</evidence>
<gene>
    <name evidence="10" type="ORF">QE382_001249</name>
</gene>
<comment type="cofactor">
    <cofactor evidence="8">
        <name>[2Fe-2S] cluster</name>
        <dbReference type="ChEBI" id="CHEBI:190135"/>
    </cofactor>
</comment>
<evidence type="ECO:0000256" key="5">
    <source>
        <dbReference type="ARBA" id="ARBA00022982"/>
    </source>
</evidence>
<keyword evidence="2" id="KW-0813">Transport</keyword>
<evidence type="ECO:0000256" key="2">
    <source>
        <dbReference type="ARBA" id="ARBA00022448"/>
    </source>
</evidence>
<dbReference type="EMBL" id="JAUTBA010000001">
    <property type="protein sequence ID" value="MDQ1149265.1"/>
    <property type="molecule type" value="Genomic_DNA"/>
</dbReference>
<evidence type="ECO:0000256" key="6">
    <source>
        <dbReference type="ARBA" id="ARBA00023004"/>
    </source>
</evidence>
<dbReference type="Proteomes" id="UP001244640">
    <property type="component" value="Unassembled WGS sequence"/>
</dbReference>
<reference evidence="10 11" key="1">
    <citation type="submission" date="2023-07" db="EMBL/GenBank/DDBJ databases">
        <title>Functional and genomic diversity of the sorghum phyllosphere microbiome.</title>
        <authorList>
            <person name="Shade A."/>
        </authorList>
    </citation>
    <scope>NUCLEOTIDE SEQUENCE [LARGE SCALE GENOMIC DNA]</scope>
    <source>
        <strain evidence="10 11">SORGH_AS_0892</strain>
    </source>
</reference>
<keyword evidence="4" id="KW-0479">Metal-binding</keyword>
<dbReference type="Pfam" id="PF00111">
    <property type="entry name" value="Fer2"/>
    <property type="match status" value="1"/>
</dbReference>
<feature type="domain" description="2Fe-2S ferredoxin-type" evidence="9">
    <location>
        <begin position="5"/>
        <end position="97"/>
    </location>
</feature>
<dbReference type="InterPro" id="IPR001041">
    <property type="entry name" value="2Fe-2S_ferredoxin-type"/>
</dbReference>